<dbReference type="GO" id="GO:0005506">
    <property type="term" value="F:iron ion binding"/>
    <property type="evidence" value="ECO:0007669"/>
    <property type="project" value="UniProtKB-UniRule"/>
</dbReference>
<dbReference type="GO" id="GO:0010308">
    <property type="term" value="F:acireductone dioxygenase (Ni2+-requiring) activity"/>
    <property type="evidence" value="ECO:0007669"/>
    <property type="project" value="UniProtKB-UniRule"/>
</dbReference>
<reference evidence="11" key="2">
    <citation type="submission" date="2011-02" db="EMBL/GenBank/DDBJ databases">
        <title>The complete genome of Fluviicola taffensis DSM 16823.</title>
        <authorList>
            <consortium name="US DOE Joint Genome Institute (JGI-PGF)"/>
            <person name="Lucas S."/>
            <person name="Copeland A."/>
            <person name="Lapidus A."/>
            <person name="Bruce D."/>
            <person name="Goodwin L."/>
            <person name="Pitluck S."/>
            <person name="Kyrpides N."/>
            <person name="Mavromatis K."/>
            <person name="Ivanova N."/>
            <person name="Mikhailova N."/>
            <person name="Pagani I."/>
            <person name="Chertkov O."/>
            <person name="Detter J.C."/>
            <person name="Han C."/>
            <person name="Tapia R."/>
            <person name="Land M."/>
            <person name="Hauser L."/>
            <person name="Markowitz V."/>
            <person name="Cheng J.-F."/>
            <person name="Hugenholtz P."/>
            <person name="Woyke T."/>
            <person name="Wu D."/>
            <person name="Tindall B."/>
            <person name="Pomrenke H.G."/>
            <person name="Brambilla E."/>
            <person name="Klenk H.-P."/>
            <person name="Eisen J.A."/>
        </authorList>
    </citation>
    <scope>NUCLEOTIDE SEQUENCE [LARGE SCALE GENOMIC DNA]</scope>
    <source>
        <strain evidence="11">DSM 16823 / RW262 / RW262</strain>
    </source>
</reference>
<evidence type="ECO:0000256" key="2">
    <source>
        <dbReference type="ARBA" id="ARBA00022596"/>
    </source>
</evidence>
<feature type="site" description="May play a role in transmitting local conformational changes" evidence="9">
    <location>
        <position position="96"/>
    </location>
</feature>
<dbReference type="Pfam" id="PF03079">
    <property type="entry name" value="ARD"/>
    <property type="match status" value="1"/>
</dbReference>
<feature type="binding site" evidence="9">
    <location>
        <position position="93"/>
    </location>
    <ligand>
        <name>Fe(2+)</name>
        <dbReference type="ChEBI" id="CHEBI:29033"/>
    </ligand>
</feature>
<keyword evidence="8 9" id="KW-0486">Methionine biosynthesis</keyword>
<dbReference type="RefSeq" id="WP_013686875.1">
    <property type="nucleotide sequence ID" value="NC_015321.1"/>
</dbReference>
<dbReference type="InterPro" id="IPR011051">
    <property type="entry name" value="RmlC_Cupin_sf"/>
</dbReference>
<dbReference type="Gene3D" id="2.60.120.10">
    <property type="entry name" value="Jelly Rolls"/>
    <property type="match status" value="1"/>
</dbReference>
<keyword evidence="5 9" id="KW-0223">Dioxygenase</keyword>
<dbReference type="InterPro" id="IPR014710">
    <property type="entry name" value="RmlC-like_jellyroll"/>
</dbReference>
<comment type="cofactor">
    <cofactor evidence="9">
        <name>Fe(2+)</name>
        <dbReference type="ChEBI" id="CHEBI:29033"/>
    </cofactor>
    <text evidence="9">Binds 1 Fe(2+) cation per monomer.</text>
</comment>
<dbReference type="UniPathway" id="UPA00904">
    <property type="reaction ID" value="UER00878"/>
</dbReference>
<comment type="subunit">
    <text evidence="9">Monomer.</text>
</comment>
<feature type="binding site" evidence="9">
    <location>
        <position position="91"/>
    </location>
    <ligand>
        <name>Fe(2+)</name>
        <dbReference type="ChEBI" id="CHEBI:29033"/>
    </ligand>
</feature>
<dbReference type="SUPFAM" id="SSF51182">
    <property type="entry name" value="RmlC-like cupins"/>
    <property type="match status" value="1"/>
</dbReference>
<evidence type="ECO:0000256" key="3">
    <source>
        <dbReference type="ARBA" id="ARBA00022605"/>
    </source>
</evidence>
<keyword evidence="4 9" id="KW-0479">Metal-binding</keyword>
<dbReference type="EC" id="1.13.11.54" evidence="9"/>
<dbReference type="EC" id="1.13.11.53" evidence="9"/>
<comment type="cofactor">
    <cofactor evidence="9">
        <name>Ni(2+)</name>
        <dbReference type="ChEBI" id="CHEBI:49786"/>
    </cofactor>
    <text evidence="9">Binds 1 nickel ion per monomer.</text>
</comment>
<evidence type="ECO:0000256" key="8">
    <source>
        <dbReference type="ARBA" id="ARBA00023167"/>
    </source>
</evidence>
<dbReference type="STRING" id="755732.Fluta_2119"/>
<evidence type="ECO:0000256" key="6">
    <source>
        <dbReference type="ARBA" id="ARBA00023002"/>
    </source>
</evidence>
<gene>
    <name evidence="9" type="primary">mtnD</name>
    <name evidence="10" type="ordered locus">Fluta_2119</name>
</gene>
<keyword evidence="3 9" id="KW-0028">Amino-acid biosynthesis</keyword>
<dbReference type="GO" id="GO:0019509">
    <property type="term" value="P:L-methionine salvage from methylthioadenosine"/>
    <property type="evidence" value="ECO:0007669"/>
    <property type="project" value="UniProtKB-UniRule"/>
</dbReference>
<comment type="catalytic activity">
    <reaction evidence="1 9">
        <text>1,2-dihydroxy-5-(methylsulfanyl)pent-1-en-3-one + O2 = 4-methylsulfanyl-2-oxobutanoate + formate + 2 H(+)</text>
        <dbReference type="Rhea" id="RHEA:24504"/>
        <dbReference type="ChEBI" id="CHEBI:15378"/>
        <dbReference type="ChEBI" id="CHEBI:15379"/>
        <dbReference type="ChEBI" id="CHEBI:15740"/>
        <dbReference type="ChEBI" id="CHEBI:16723"/>
        <dbReference type="ChEBI" id="CHEBI:49252"/>
        <dbReference type="EC" id="1.13.11.54"/>
    </reaction>
</comment>
<feature type="binding site" evidence="9">
    <location>
        <position position="97"/>
    </location>
    <ligand>
        <name>Fe(2+)</name>
        <dbReference type="ChEBI" id="CHEBI:29033"/>
    </ligand>
</feature>
<proteinExistence type="inferred from homology"/>
<feature type="site" description="Important to generate the dianion" evidence="9">
    <location>
        <position position="99"/>
    </location>
</feature>
<evidence type="ECO:0000256" key="4">
    <source>
        <dbReference type="ARBA" id="ARBA00022723"/>
    </source>
</evidence>
<protein>
    <recommendedName>
        <fullName evidence="9">Acireductone dioxygenase</fullName>
    </recommendedName>
    <alternativeName>
        <fullName evidence="9">1,2-dihydroxy-3-keto-5-methylthiopentene dioxygenase</fullName>
        <shortName evidence="9">DHK-MTPene dioxygenase</shortName>
    </alternativeName>
    <alternativeName>
        <fullName evidence="9">Acireductone dioxygenase (Fe(2+)-requiring)</fullName>
        <shortName evidence="9">ARD'</shortName>
        <shortName evidence="9">Fe-ARD</shortName>
        <ecNumber evidence="9">1.13.11.54</ecNumber>
    </alternativeName>
    <alternativeName>
        <fullName evidence="9">Acireductone dioxygenase (Ni(2+)-requiring)</fullName>
        <shortName evidence="9">ARD</shortName>
        <shortName evidence="9">Ni-ARD</shortName>
        <ecNumber evidence="9">1.13.11.53</ecNumber>
    </alternativeName>
</protein>
<feature type="site" description="May play a role in metal incorporation in vivo" evidence="9">
    <location>
        <position position="90"/>
    </location>
</feature>
<evidence type="ECO:0000313" key="11">
    <source>
        <dbReference type="Proteomes" id="UP000007463"/>
    </source>
</evidence>
<keyword evidence="6 9" id="KW-0560">Oxidoreductase</keyword>
<feature type="binding site" evidence="9">
    <location>
        <position position="93"/>
    </location>
    <ligand>
        <name>Ni(2+)</name>
        <dbReference type="ChEBI" id="CHEBI:49786"/>
    </ligand>
</feature>
<comment type="function">
    <text evidence="9">Catalyzes 2 different reactions between oxygene and the acireductone 1,2-dihydroxy-3-keto-5-methylthiopentene (DHK-MTPene) depending upon the metal bound in the active site. Fe-containing acireductone dioxygenase (Fe-ARD) produces formate and 2-keto-4-methylthiobutyrate (KMTB), the alpha-ketoacid precursor of methionine in the methionine recycle pathway. Ni-containing acireductone dioxygenase (Ni-ARD) produces methylthiopropionate, carbon monoxide and formate, and does not lie on the methionine recycle pathway.</text>
</comment>
<accession>F2I9E8</accession>
<feature type="binding site" evidence="9">
    <location>
        <position position="97"/>
    </location>
    <ligand>
        <name>Ni(2+)</name>
        <dbReference type="ChEBI" id="CHEBI:49786"/>
    </ligand>
</feature>
<dbReference type="InterPro" id="IPR004313">
    <property type="entry name" value="ARD"/>
</dbReference>
<feature type="binding site" evidence="9">
    <location>
        <position position="136"/>
    </location>
    <ligand>
        <name>Fe(2+)</name>
        <dbReference type="ChEBI" id="CHEBI:29033"/>
    </ligand>
</feature>
<dbReference type="CDD" id="cd02232">
    <property type="entry name" value="cupin_ARD"/>
    <property type="match status" value="1"/>
</dbReference>
<dbReference type="Proteomes" id="UP000007463">
    <property type="component" value="Chromosome"/>
</dbReference>
<evidence type="ECO:0000256" key="1">
    <source>
        <dbReference type="ARBA" id="ARBA00000428"/>
    </source>
</evidence>
<sequence>MAILSIPDLNKTIHDVSEIRHFLNTRGIFFDQWQADVVFEDSANQEEILKAYESSLTPFMNSGGYQTADVITINKLTENYEAIRNKFLAEHTHSEDEIRFFVDGEGLFWFNLENEPVFNLLCEKGDLISVPEGTKHWFDAGETNPFVKAIRIFIDMSGWIPDYTGSGLEGRFAEFRVER</sequence>
<dbReference type="HAMAP" id="MF_01682">
    <property type="entry name" value="Salvage_MtnD"/>
    <property type="match status" value="1"/>
</dbReference>
<comment type="pathway">
    <text evidence="9">Amino-acid biosynthesis; L-methionine biosynthesis via salvage pathway; L-methionine from S-methyl-5-thio-alpha-D-ribose 1-phosphate: step 5/6.</text>
</comment>
<dbReference type="GO" id="GO:0019284">
    <property type="term" value="P:L-methionine salvage from S-adenosylmethionine"/>
    <property type="evidence" value="ECO:0007669"/>
    <property type="project" value="InterPro"/>
</dbReference>
<evidence type="ECO:0000256" key="7">
    <source>
        <dbReference type="ARBA" id="ARBA00023004"/>
    </source>
</evidence>
<evidence type="ECO:0000256" key="9">
    <source>
        <dbReference type="HAMAP-Rule" id="MF_01682"/>
    </source>
</evidence>
<dbReference type="KEGG" id="fte:Fluta_2119"/>
<keyword evidence="11" id="KW-1185">Reference proteome</keyword>
<keyword evidence="7 9" id="KW-0408">Iron</keyword>
<dbReference type="PANTHER" id="PTHR23418:SF0">
    <property type="entry name" value="ACIREDUCTONE DIOXYGENASE"/>
    <property type="match status" value="1"/>
</dbReference>
<organism evidence="10 11">
    <name type="scientific">Fluviicola taffensis (strain DSM 16823 / NCIMB 13979 / RW262)</name>
    <dbReference type="NCBI Taxonomy" id="755732"/>
    <lineage>
        <taxon>Bacteria</taxon>
        <taxon>Pseudomonadati</taxon>
        <taxon>Bacteroidota</taxon>
        <taxon>Flavobacteriia</taxon>
        <taxon>Flavobacteriales</taxon>
        <taxon>Crocinitomicaceae</taxon>
        <taxon>Fluviicola</taxon>
    </lineage>
</organism>
<dbReference type="eggNOG" id="COG1791">
    <property type="taxonomic scope" value="Bacteria"/>
</dbReference>
<keyword evidence="2 9" id="KW-0533">Nickel</keyword>
<feature type="binding site" evidence="9">
    <location>
        <position position="136"/>
    </location>
    <ligand>
        <name>Ni(2+)</name>
        <dbReference type="ChEBI" id="CHEBI:49786"/>
    </ligand>
</feature>
<feature type="binding site" evidence="9">
    <location>
        <position position="91"/>
    </location>
    <ligand>
        <name>Ni(2+)</name>
        <dbReference type="ChEBI" id="CHEBI:49786"/>
    </ligand>
</feature>
<dbReference type="OrthoDB" id="9802489at2"/>
<dbReference type="GO" id="GO:0016151">
    <property type="term" value="F:nickel cation binding"/>
    <property type="evidence" value="ECO:0007669"/>
    <property type="project" value="UniProtKB-UniRule"/>
</dbReference>
<dbReference type="GO" id="GO:0010309">
    <property type="term" value="F:acireductone dioxygenase [iron(II)-requiring] activity"/>
    <property type="evidence" value="ECO:0007669"/>
    <property type="project" value="UniProtKB-UniRule"/>
</dbReference>
<dbReference type="InterPro" id="IPR023956">
    <property type="entry name" value="ARD_bac"/>
</dbReference>
<name>F2I9E8_FLUTR</name>
<reference evidence="10 11" key="1">
    <citation type="journal article" date="2011" name="Stand. Genomic Sci.">
        <title>Complete genome sequence of the gliding freshwater bacterium Fluviicola taffensis type strain (RW262).</title>
        <authorList>
            <person name="Woyke T."/>
            <person name="Chertkov O."/>
            <person name="Lapidus A."/>
            <person name="Nolan M."/>
            <person name="Lucas S."/>
            <person name="Del Rio T.G."/>
            <person name="Tice H."/>
            <person name="Cheng J.F."/>
            <person name="Tapia R."/>
            <person name="Han C."/>
            <person name="Goodwin L."/>
            <person name="Pitluck S."/>
            <person name="Liolios K."/>
            <person name="Pagani I."/>
            <person name="Ivanova N."/>
            <person name="Huntemann M."/>
            <person name="Mavromatis K."/>
            <person name="Mikhailova N."/>
            <person name="Pati A."/>
            <person name="Chen A."/>
            <person name="Palaniappan K."/>
            <person name="Land M."/>
            <person name="Hauser L."/>
            <person name="Brambilla E.M."/>
            <person name="Rohde M."/>
            <person name="Mwirichia R."/>
            <person name="Sikorski J."/>
            <person name="Tindall B.J."/>
            <person name="Goker M."/>
            <person name="Bristow J."/>
            <person name="Eisen J.A."/>
            <person name="Markowitz V."/>
            <person name="Hugenholtz P."/>
            <person name="Klenk H.P."/>
            <person name="Kyrpides N.C."/>
        </authorList>
    </citation>
    <scope>NUCLEOTIDE SEQUENCE [LARGE SCALE GENOMIC DNA]</scope>
    <source>
        <strain evidence="11">DSM 16823 / RW262 / RW262</strain>
    </source>
</reference>
<dbReference type="HOGENOM" id="CLU_125400_0_0_10"/>
<dbReference type="AlphaFoldDB" id="F2I9E8"/>
<evidence type="ECO:0000313" key="10">
    <source>
        <dbReference type="EMBL" id="AEA44105.1"/>
    </source>
</evidence>
<comment type="similarity">
    <text evidence="9">Belongs to the acireductone dioxygenase (ARD) family.</text>
</comment>
<comment type="catalytic activity">
    <reaction evidence="9">
        <text>1,2-dihydroxy-5-(methylsulfanyl)pent-1-en-3-one + O2 = 3-(methylsulfanyl)propanoate + CO + formate + 2 H(+)</text>
        <dbReference type="Rhea" id="RHEA:14161"/>
        <dbReference type="ChEBI" id="CHEBI:15378"/>
        <dbReference type="ChEBI" id="CHEBI:15379"/>
        <dbReference type="ChEBI" id="CHEBI:15740"/>
        <dbReference type="ChEBI" id="CHEBI:17245"/>
        <dbReference type="ChEBI" id="CHEBI:49016"/>
        <dbReference type="ChEBI" id="CHEBI:49252"/>
        <dbReference type="EC" id="1.13.11.53"/>
    </reaction>
</comment>
<evidence type="ECO:0000256" key="5">
    <source>
        <dbReference type="ARBA" id="ARBA00022964"/>
    </source>
</evidence>
<dbReference type="PANTHER" id="PTHR23418">
    <property type="entry name" value="ACIREDUCTONE DIOXYGENASE"/>
    <property type="match status" value="1"/>
</dbReference>
<dbReference type="EMBL" id="CP002542">
    <property type="protein sequence ID" value="AEA44105.1"/>
    <property type="molecule type" value="Genomic_DNA"/>
</dbReference>